<dbReference type="InterPro" id="IPR018303">
    <property type="entry name" value="ATPase_P-typ_P_site"/>
</dbReference>
<evidence type="ECO:0000256" key="14">
    <source>
        <dbReference type="ARBA" id="ARBA00023136"/>
    </source>
</evidence>
<accession>A0A2P6TU89</accession>
<evidence type="ECO:0000259" key="19">
    <source>
        <dbReference type="SMART" id="SM00831"/>
    </source>
</evidence>
<dbReference type="InterPro" id="IPR023214">
    <property type="entry name" value="HAD_sf"/>
</dbReference>
<feature type="transmembrane region" description="Helical" evidence="18">
    <location>
        <begin position="839"/>
        <end position="857"/>
    </location>
</feature>
<dbReference type="OrthoDB" id="116380at2759"/>
<keyword evidence="12" id="KW-1278">Translocase</keyword>
<evidence type="ECO:0000256" key="3">
    <source>
        <dbReference type="ARBA" id="ARBA00008804"/>
    </source>
</evidence>
<dbReference type="PANTHER" id="PTHR42861">
    <property type="entry name" value="CALCIUM-TRANSPORTING ATPASE"/>
    <property type="match status" value="1"/>
</dbReference>
<feature type="transmembrane region" description="Helical" evidence="18">
    <location>
        <begin position="702"/>
        <end position="723"/>
    </location>
</feature>
<dbReference type="PROSITE" id="PS00154">
    <property type="entry name" value="ATPASE_E1_E2"/>
    <property type="match status" value="1"/>
</dbReference>
<evidence type="ECO:0000256" key="12">
    <source>
        <dbReference type="ARBA" id="ARBA00022967"/>
    </source>
</evidence>
<dbReference type="Gene3D" id="3.40.50.1000">
    <property type="entry name" value="HAD superfamily/HAD-like"/>
    <property type="match status" value="1"/>
</dbReference>
<feature type="transmembrane region" description="Helical" evidence="18">
    <location>
        <begin position="268"/>
        <end position="288"/>
    </location>
</feature>
<dbReference type="GO" id="GO:0005524">
    <property type="term" value="F:ATP binding"/>
    <property type="evidence" value="ECO:0007669"/>
    <property type="project" value="UniProtKB-KW"/>
</dbReference>
<dbReference type="SFLD" id="SFLDF00027">
    <property type="entry name" value="p-type_atpase"/>
    <property type="match status" value="1"/>
</dbReference>
<keyword evidence="21" id="KW-1185">Reference proteome</keyword>
<feature type="transmembrane region" description="Helical" evidence="18">
    <location>
        <begin position="743"/>
        <end position="764"/>
    </location>
</feature>
<keyword evidence="14 18" id="KW-0472">Membrane</keyword>
<dbReference type="EMBL" id="LHPG02000006">
    <property type="protein sequence ID" value="PRW57642.1"/>
    <property type="molecule type" value="Genomic_DNA"/>
</dbReference>
<evidence type="ECO:0000256" key="5">
    <source>
        <dbReference type="ARBA" id="ARBA00022475"/>
    </source>
</evidence>
<evidence type="ECO:0000256" key="7">
    <source>
        <dbReference type="ARBA" id="ARBA00022692"/>
    </source>
</evidence>
<dbReference type="GO" id="GO:0016887">
    <property type="term" value="F:ATP hydrolysis activity"/>
    <property type="evidence" value="ECO:0007669"/>
    <property type="project" value="InterPro"/>
</dbReference>
<feature type="transmembrane region" description="Helical" evidence="18">
    <location>
        <begin position="869"/>
        <end position="890"/>
    </location>
</feature>
<evidence type="ECO:0000256" key="8">
    <source>
        <dbReference type="ARBA" id="ARBA00022723"/>
    </source>
</evidence>
<keyword evidence="5" id="KW-1003">Cell membrane</keyword>
<dbReference type="EC" id="7.1.2.1" evidence="4"/>
<dbReference type="SUPFAM" id="SSF81653">
    <property type="entry name" value="Calcium ATPase, transduction domain A"/>
    <property type="match status" value="1"/>
</dbReference>
<dbReference type="CDD" id="cd02076">
    <property type="entry name" value="P-type_ATPase_H"/>
    <property type="match status" value="1"/>
</dbReference>
<dbReference type="InterPro" id="IPR044492">
    <property type="entry name" value="P_typ_ATPase_HD_dom"/>
</dbReference>
<keyword evidence="10" id="KW-0067">ATP-binding</keyword>
<dbReference type="Pfam" id="PF00702">
    <property type="entry name" value="Hydrolase"/>
    <property type="match status" value="1"/>
</dbReference>
<dbReference type="Pfam" id="PF00122">
    <property type="entry name" value="E1-E2_ATPase"/>
    <property type="match status" value="2"/>
</dbReference>
<dbReference type="SMART" id="SM00831">
    <property type="entry name" value="Cation_ATPase_N"/>
    <property type="match status" value="1"/>
</dbReference>
<sequence length="1259" mass="135617">MAANGEAAVPVGTEAEQEVDFKEVSEEQALSILKATHKGLTSEEAAKRLAEYGPNKLPEETRNPFLVYLGYMWNPLSWAMEAAAIIAIALLDYADFALILALLLVNATISYVEEANADKAIKALTSALAPKAKALRDGQVTTIEASNLVPGDIVIIRLGDIVPADIKILAEEGGSGRPEDETPLQASCHGHNSGSCAVIKCDQAALTGESLPVKKFSGDVAFSGSTIKQGERHCVVYATGMQTFFGRAAALLGSANQEANLQKVMTRIGAMCLITIGVWVIIELAVQFGHYGHACYGGSGGCPTLTNMLVIVVGGIPIAMPTVLSVTLALGAFTLAKEGAIVSRMSAVEEMAGMDILCSDKTGTLTLNKLTVDHVNCYPLSGHSIEDVLKYGAMSANIVTEEPIDMVLHESYPNRDTLWEEYSMAKFIPFNPTDKYTVAFVKDNKTGQIQRIMKGAPQVVVRNAHNKAEIEDDCTHKITEYANRGFRGLGIAKAEGDGSADGPNGPHWVMVGLVPLFDPPRHDTKETIERCHQMGISVKMITGDQLLIGKETAKQLGMGTNMFTTEALLKAKQGFGLVEGHASVEDLIEEADGFAEVFPEHKFMIVKTLQERKHMCGMTGDGVNDAPALKKADVGIAVAGATDAARGAADIVLTQPGLSAIITAIIGARKIFQRMTTYAKYTIAMTFRICFTFGLLTVIYNWYFPTILIVLLAVFNDGAMIALSKDTVTPSALPNRWDLTSIFLAGIGYGLYLTLSSWALYYVATRTDFFDGQIGMFSLQEGSDVLSAWCTEWIPQLTPGVSPSAPASTVYPEIDNPSITVLQQCMAEQKYVRGAMTRAMLYLQVSVSGQAVVFVVRTVKHSFLSRAGTLTYVAFFLAQTASTLIAIFGFNGYEEPRDDVNPCQYCTLSSGGDHPFWSNKGAPIAGTESAYTASVLGCTYYVVAAWIWSLIWHMGLDPLKWIMMYMMDDEGFRSRGGGMFSNIFRMHGENIGAGLNLGINKMSMARVSAARMSMNRASMGRVSAGGYQTGGIPGVGGRMVPNAAMLQRASLVKEPAAWCYDQAVTWKALSSGTPLDSLRLNHPPSEYKTQPELLARLAGLDYQAAWDWLVREHNAARGQRQISDFLRQAGGEGQRRAAGRVVAGSSSRQLPPPTAAAADTAACARGAPGVFYARSGQPPGALPFLLRVPPPSGGASGTLQAHSQEAGIDMGRFFAKRDAQAATTCASAARWRLRRPWRSRRERRCCCPAPAAPGWAMKL</sequence>
<evidence type="ECO:0000256" key="16">
    <source>
        <dbReference type="ARBA" id="ARBA00048122"/>
    </source>
</evidence>
<feature type="domain" description="Cation-transporting P-type ATPase N-terminal" evidence="19">
    <location>
        <begin position="20"/>
        <end position="92"/>
    </location>
</feature>
<name>A0A2P6TU89_CHLSO</name>
<dbReference type="NCBIfam" id="TIGR01647">
    <property type="entry name" value="ATPase-IIIA_H"/>
    <property type="match status" value="1"/>
</dbReference>
<dbReference type="InterPro" id="IPR004014">
    <property type="entry name" value="ATPase_P-typ_cation-transptr_N"/>
</dbReference>
<evidence type="ECO:0000256" key="11">
    <source>
        <dbReference type="ARBA" id="ARBA00022842"/>
    </source>
</evidence>
<dbReference type="Pfam" id="PF00690">
    <property type="entry name" value="Cation_ATPase_N"/>
    <property type="match status" value="1"/>
</dbReference>
<evidence type="ECO:0000256" key="17">
    <source>
        <dbReference type="ARBA" id="ARBA00071631"/>
    </source>
</evidence>
<evidence type="ECO:0000256" key="9">
    <source>
        <dbReference type="ARBA" id="ARBA00022741"/>
    </source>
</evidence>
<dbReference type="PRINTS" id="PR00120">
    <property type="entry name" value="HATPASE"/>
</dbReference>
<evidence type="ECO:0000256" key="10">
    <source>
        <dbReference type="ARBA" id="ARBA00022840"/>
    </source>
</evidence>
<dbReference type="InterPro" id="IPR036412">
    <property type="entry name" value="HAD-like_sf"/>
</dbReference>
<keyword evidence="7 18" id="KW-0812">Transmembrane</keyword>
<dbReference type="SFLD" id="SFLDG00002">
    <property type="entry name" value="C1.7:_P-type_atpase_like"/>
    <property type="match status" value="1"/>
</dbReference>
<feature type="transmembrane region" description="Helical" evidence="18">
    <location>
        <begin position="930"/>
        <end position="956"/>
    </location>
</feature>
<evidence type="ECO:0000256" key="1">
    <source>
        <dbReference type="ARBA" id="ARBA00003417"/>
    </source>
</evidence>
<evidence type="ECO:0000256" key="4">
    <source>
        <dbReference type="ARBA" id="ARBA00012476"/>
    </source>
</evidence>
<dbReference type="AlphaFoldDB" id="A0A2P6TU89"/>
<evidence type="ECO:0000256" key="2">
    <source>
        <dbReference type="ARBA" id="ARBA00004651"/>
    </source>
</evidence>
<evidence type="ECO:0000256" key="18">
    <source>
        <dbReference type="SAM" id="Phobius"/>
    </source>
</evidence>
<dbReference type="Proteomes" id="UP000239899">
    <property type="component" value="Unassembled WGS sequence"/>
</dbReference>
<dbReference type="Gene3D" id="1.20.1110.10">
    <property type="entry name" value="Calcium-transporting ATPase, transmembrane domain"/>
    <property type="match status" value="1"/>
</dbReference>
<dbReference type="SUPFAM" id="SSF81665">
    <property type="entry name" value="Calcium ATPase, transmembrane domain M"/>
    <property type="match status" value="1"/>
</dbReference>
<proteinExistence type="inferred from homology"/>
<comment type="catalytic activity">
    <reaction evidence="16">
        <text>ATP + H2O + H(+)(in) = ADP + phosphate + 2 H(+)(out)</text>
        <dbReference type="Rhea" id="RHEA:20852"/>
        <dbReference type="ChEBI" id="CHEBI:15377"/>
        <dbReference type="ChEBI" id="CHEBI:15378"/>
        <dbReference type="ChEBI" id="CHEBI:30616"/>
        <dbReference type="ChEBI" id="CHEBI:43474"/>
        <dbReference type="ChEBI" id="CHEBI:456216"/>
        <dbReference type="EC" id="7.1.2.1"/>
    </reaction>
</comment>
<comment type="subcellular location">
    <subcellularLocation>
        <location evidence="2">Cell membrane</location>
        <topology evidence="2">Multi-pass membrane protein</topology>
    </subcellularLocation>
</comment>
<gene>
    <name evidence="20" type="ORF">C2E21_3715</name>
</gene>
<dbReference type="InterPro" id="IPR059000">
    <property type="entry name" value="ATPase_P-type_domA"/>
</dbReference>
<keyword evidence="13 18" id="KW-1133">Transmembrane helix</keyword>
<dbReference type="InterPro" id="IPR008250">
    <property type="entry name" value="ATPase_P-typ_transduc_dom_A_sf"/>
</dbReference>
<evidence type="ECO:0000313" key="20">
    <source>
        <dbReference type="EMBL" id="PRW57642.1"/>
    </source>
</evidence>
<keyword evidence="11" id="KW-0460">Magnesium</keyword>
<dbReference type="InterPro" id="IPR023299">
    <property type="entry name" value="ATPase_P-typ_cyto_dom_N"/>
</dbReference>
<feature type="transmembrane region" description="Helical" evidence="18">
    <location>
        <begin position="308"/>
        <end position="336"/>
    </location>
</feature>
<evidence type="ECO:0000313" key="21">
    <source>
        <dbReference type="Proteomes" id="UP000239899"/>
    </source>
</evidence>
<evidence type="ECO:0000256" key="15">
    <source>
        <dbReference type="ARBA" id="ARBA00031813"/>
    </source>
</evidence>
<dbReference type="InterPro" id="IPR001757">
    <property type="entry name" value="P_typ_ATPase"/>
</dbReference>
<comment type="similarity">
    <text evidence="3">Belongs to the cation transport ATPase (P-type) (TC 3.A.3) family. Type IIIA subfamily.</text>
</comment>
<dbReference type="InterPro" id="IPR006534">
    <property type="entry name" value="P-type_ATPase_IIIA"/>
</dbReference>
<dbReference type="Gene3D" id="3.40.1110.10">
    <property type="entry name" value="Calcium-transporting ATPase, cytoplasmic domain N"/>
    <property type="match status" value="1"/>
</dbReference>
<dbReference type="InterPro" id="IPR023298">
    <property type="entry name" value="ATPase_P-typ_TM_dom_sf"/>
</dbReference>
<dbReference type="GO" id="GO:0005886">
    <property type="term" value="C:plasma membrane"/>
    <property type="evidence" value="ECO:0007669"/>
    <property type="project" value="UniProtKB-SubCell"/>
</dbReference>
<dbReference type="PRINTS" id="PR00119">
    <property type="entry name" value="CATATPASE"/>
</dbReference>
<dbReference type="GO" id="GO:0046872">
    <property type="term" value="F:metal ion binding"/>
    <property type="evidence" value="ECO:0007669"/>
    <property type="project" value="UniProtKB-KW"/>
</dbReference>
<dbReference type="GO" id="GO:0120029">
    <property type="term" value="P:proton export across plasma membrane"/>
    <property type="evidence" value="ECO:0007669"/>
    <property type="project" value="InterPro"/>
</dbReference>
<dbReference type="FunFam" id="3.40.50.1000:FF:000211">
    <property type="entry name" value="Plasma membrane ATPase"/>
    <property type="match status" value="1"/>
</dbReference>
<reference evidence="20 21" key="1">
    <citation type="journal article" date="2018" name="Plant J.">
        <title>Genome sequences of Chlorella sorokiniana UTEX 1602 and Micractinium conductrix SAG 241.80: implications to maltose excretion by a green alga.</title>
        <authorList>
            <person name="Arriola M.B."/>
            <person name="Velmurugan N."/>
            <person name="Zhang Y."/>
            <person name="Plunkett M.H."/>
            <person name="Hondzo H."/>
            <person name="Barney B.M."/>
        </authorList>
    </citation>
    <scope>NUCLEOTIDE SEQUENCE [LARGE SCALE GENOMIC DNA]</scope>
    <source>
        <strain evidence="21">UTEX 1602</strain>
    </source>
</reference>
<dbReference type="GO" id="GO:0008553">
    <property type="term" value="F:P-type proton-exporting transporter activity"/>
    <property type="evidence" value="ECO:0007669"/>
    <property type="project" value="UniProtKB-EC"/>
</dbReference>
<keyword evidence="8" id="KW-0479">Metal-binding</keyword>
<dbReference type="FunFam" id="2.70.150.10:FF:000042">
    <property type="entry name" value="Plasma membrane ATPase"/>
    <property type="match status" value="1"/>
</dbReference>
<dbReference type="SUPFAM" id="SSF56784">
    <property type="entry name" value="HAD-like"/>
    <property type="match status" value="1"/>
</dbReference>
<dbReference type="NCBIfam" id="TIGR01494">
    <property type="entry name" value="ATPase_P-type"/>
    <property type="match status" value="2"/>
</dbReference>
<dbReference type="STRING" id="3076.A0A2P6TU89"/>
<evidence type="ECO:0000256" key="13">
    <source>
        <dbReference type="ARBA" id="ARBA00022989"/>
    </source>
</evidence>
<comment type="caution">
    <text evidence="20">The sequence shown here is derived from an EMBL/GenBank/DDBJ whole genome shotgun (WGS) entry which is preliminary data.</text>
</comment>
<keyword evidence="9" id="KW-0547">Nucleotide-binding</keyword>
<evidence type="ECO:0000256" key="6">
    <source>
        <dbReference type="ARBA" id="ARBA00022553"/>
    </source>
</evidence>
<dbReference type="Gene3D" id="2.70.150.10">
    <property type="entry name" value="Calcium-transporting ATPase, cytoplasmic transduction domain A"/>
    <property type="match status" value="1"/>
</dbReference>
<organism evidence="20 21">
    <name type="scientific">Chlorella sorokiniana</name>
    <name type="common">Freshwater green alga</name>
    <dbReference type="NCBI Taxonomy" id="3076"/>
    <lineage>
        <taxon>Eukaryota</taxon>
        <taxon>Viridiplantae</taxon>
        <taxon>Chlorophyta</taxon>
        <taxon>core chlorophytes</taxon>
        <taxon>Trebouxiophyceae</taxon>
        <taxon>Chlorellales</taxon>
        <taxon>Chlorellaceae</taxon>
        <taxon>Chlorella clade</taxon>
        <taxon>Chlorella</taxon>
    </lineage>
</organism>
<keyword evidence="6" id="KW-0597">Phosphoprotein</keyword>
<protein>
    <recommendedName>
        <fullName evidence="17">Plasma membrane ATPase</fullName>
        <ecNumber evidence="4">7.1.2.1</ecNumber>
    </recommendedName>
    <alternativeName>
        <fullName evidence="15">Proton pump</fullName>
    </alternativeName>
</protein>
<dbReference type="SFLD" id="SFLDS00003">
    <property type="entry name" value="Haloacid_Dehalogenase"/>
    <property type="match status" value="1"/>
</dbReference>
<comment type="function">
    <text evidence="1">The plasma membrane ATPase of plants and fungi is a hydrogen ion pump. The proton gradient it generates drives the active transport of nutrients by H(+)-symport. The resulting external acidification and/or internal alkinization may mediate growth responses.</text>
</comment>